<dbReference type="Proteomes" id="UP000502421">
    <property type="component" value="Chromosome"/>
</dbReference>
<sequence length="426" mass="48348">MKNSATWQFTVLDRQRSLWGAAAVMAGFLGTCIPGLVLNFSVGIVIGAVLLVTLPLMYFMMTWSWRQETITLYHDRMESALYGTVYFSDIRKITRPWGANAPGVKLRLANRRISWYMTRSSRAVRQNTPEEVAIFGDFLRHLEAALSKQEQKQFKTSDVKTEDTHPSPAAQLSQINNHPNDNTSLIVGATFILLITMVVAMCATRGRKPDLARMKAASQERFYSNKQKLDELVARRMEKEGGAFLYTNDHAATIKLLPEISTGNPLNIELFQYTEASRDIEAILANPDSAQLDIYIIAGDSAIRRMRSDTSARQFFFRAYDPRQHIRPAGKPWGDTTGQYNDPVLDVSWTVTLKDTSHMLYAIDRSIPGISMMLSQIRLHPSFRFYMTGKVKQGMNEMAFTEAVITLNKLLHRNKVDTTTFRITRI</sequence>
<evidence type="ECO:0000256" key="1">
    <source>
        <dbReference type="SAM" id="MobiDB-lite"/>
    </source>
</evidence>
<feature type="region of interest" description="Disordered" evidence="1">
    <location>
        <begin position="153"/>
        <end position="176"/>
    </location>
</feature>
<reference evidence="4" key="1">
    <citation type="submission" date="2020-04" db="EMBL/GenBank/DDBJ databases">
        <authorList>
            <person name="Kittiwongwattana C."/>
        </authorList>
    </citation>
    <scope>NUCLEOTIDE SEQUENCE [LARGE SCALE GENOMIC DNA]</scope>
    <source>
        <strain evidence="4">1310</strain>
    </source>
</reference>
<keyword evidence="2" id="KW-0812">Transmembrane</keyword>
<evidence type="ECO:0000313" key="3">
    <source>
        <dbReference type="EMBL" id="QJB30340.1"/>
    </source>
</evidence>
<evidence type="ECO:0008006" key="5">
    <source>
        <dbReference type="Google" id="ProtNLM"/>
    </source>
</evidence>
<proteinExistence type="predicted"/>
<dbReference type="KEGG" id="coy:HF329_03095"/>
<feature type="transmembrane region" description="Helical" evidence="2">
    <location>
        <begin position="44"/>
        <end position="65"/>
    </location>
</feature>
<protein>
    <recommendedName>
        <fullName evidence="5">DUF3137 domain-containing protein</fullName>
    </recommendedName>
</protein>
<evidence type="ECO:0000256" key="2">
    <source>
        <dbReference type="SAM" id="Phobius"/>
    </source>
</evidence>
<dbReference type="RefSeq" id="WP_168802622.1">
    <property type="nucleotide sequence ID" value="NZ_CP051205.1"/>
</dbReference>
<name>A0AAE6ZE28_9BACT</name>
<feature type="compositionally biased region" description="Basic and acidic residues" evidence="1">
    <location>
        <begin position="153"/>
        <end position="165"/>
    </location>
</feature>
<accession>A0AAE6ZE28</accession>
<dbReference type="AlphaFoldDB" id="A0AAE6ZE28"/>
<feature type="transmembrane region" description="Helical" evidence="2">
    <location>
        <begin position="185"/>
        <end position="204"/>
    </location>
</feature>
<feature type="transmembrane region" description="Helical" evidence="2">
    <location>
        <begin position="18"/>
        <end position="37"/>
    </location>
</feature>
<dbReference type="EMBL" id="CP051205">
    <property type="protein sequence ID" value="QJB30340.1"/>
    <property type="molecule type" value="Genomic_DNA"/>
</dbReference>
<organism evidence="3 4">
    <name type="scientific">Chitinophaga oryzae</name>
    <dbReference type="NCBI Taxonomy" id="2725414"/>
    <lineage>
        <taxon>Bacteria</taxon>
        <taxon>Pseudomonadati</taxon>
        <taxon>Bacteroidota</taxon>
        <taxon>Chitinophagia</taxon>
        <taxon>Chitinophagales</taxon>
        <taxon>Chitinophagaceae</taxon>
        <taxon>Chitinophaga</taxon>
    </lineage>
</organism>
<evidence type="ECO:0000313" key="4">
    <source>
        <dbReference type="Proteomes" id="UP000502421"/>
    </source>
</evidence>
<gene>
    <name evidence="3" type="ORF">HF329_03095</name>
</gene>
<keyword evidence="2" id="KW-0472">Membrane</keyword>
<keyword evidence="2" id="KW-1133">Transmembrane helix</keyword>